<reference evidence="1 2" key="1">
    <citation type="submission" date="2019-10" db="EMBL/GenBank/DDBJ databases">
        <title>Genome sequence of Luteimicrobium xylanilyticum HY-24.</title>
        <authorList>
            <person name="Kim D.Y."/>
            <person name="Park H.-Y."/>
        </authorList>
    </citation>
    <scope>NUCLEOTIDE SEQUENCE [LARGE SCALE GENOMIC DNA]</scope>
    <source>
        <strain evidence="1 2">HY-24</strain>
    </source>
</reference>
<name>A0A5P9Q8V4_9MICO</name>
<dbReference type="AlphaFoldDB" id="A0A5P9Q8V4"/>
<protein>
    <recommendedName>
        <fullName evidence="3">N-acetyltransferase domain-containing protein</fullName>
    </recommendedName>
</protein>
<gene>
    <name evidence="1" type="ORF">KDY119_01215</name>
</gene>
<organism evidence="1 2">
    <name type="scientific">Luteimicrobium xylanilyticum</name>
    <dbReference type="NCBI Taxonomy" id="1133546"/>
    <lineage>
        <taxon>Bacteria</taxon>
        <taxon>Bacillati</taxon>
        <taxon>Actinomycetota</taxon>
        <taxon>Actinomycetes</taxon>
        <taxon>Micrococcales</taxon>
        <taxon>Luteimicrobium</taxon>
    </lineage>
</organism>
<evidence type="ECO:0000313" key="2">
    <source>
        <dbReference type="Proteomes" id="UP000326702"/>
    </source>
</evidence>
<accession>A0A5P9Q8V4</accession>
<keyword evidence="2" id="KW-1185">Reference proteome</keyword>
<dbReference type="Proteomes" id="UP000326702">
    <property type="component" value="Chromosome"/>
</dbReference>
<proteinExistence type="predicted"/>
<sequence>MHRAEVAVNGVSGEVKEGLNDPAACEDFSVLDRHPLTLVLASDRGDTLLRGRSRGTLHGMSTDTEVGPDAFAREGFDLQVRITGIDRTEADADVFLRTFSAVVDACSPLQMVEIGMVRGWIGWGALDEDVQDAADAISSDAEALGATAAQIIGAHPEQWVDSVVLVDRMHLEPRWRHQRLSGRILADLIDLLRLGRDSTVLVLQPEPQKPSGGPYDDGAKRDAALHSLRRSYANSGLEAWRDGDVWWWPWEPTTTA</sequence>
<dbReference type="KEGG" id="lxl:KDY119_01215"/>
<dbReference type="EMBL" id="CP045529">
    <property type="protein sequence ID" value="QFU97716.1"/>
    <property type="molecule type" value="Genomic_DNA"/>
</dbReference>
<evidence type="ECO:0000313" key="1">
    <source>
        <dbReference type="EMBL" id="QFU97716.1"/>
    </source>
</evidence>
<evidence type="ECO:0008006" key="3">
    <source>
        <dbReference type="Google" id="ProtNLM"/>
    </source>
</evidence>